<name>A0AAV9MUP6_9EURO</name>
<organism evidence="1 2">
    <name type="scientific">Exophiala bonariae</name>
    <dbReference type="NCBI Taxonomy" id="1690606"/>
    <lineage>
        <taxon>Eukaryota</taxon>
        <taxon>Fungi</taxon>
        <taxon>Dikarya</taxon>
        <taxon>Ascomycota</taxon>
        <taxon>Pezizomycotina</taxon>
        <taxon>Eurotiomycetes</taxon>
        <taxon>Chaetothyriomycetidae</taxon>
        <taxon>Chaetothyriales</taxon>
        <taxon>Herpotrichiellaceae</taxon>
        <taxon>Exophiala</taxon>
    </lineage>
</organism>
<dbReference type="GeneID" id="89977656"/>
<gene>
    <name evidence="1" type="ORF">LTR84_009497</name>
</gene>
<dbReference type="AlphaFoldDB" id="A0AAV9MUP6"/>
<dbReference type="Gene3D" id="3.40.630.30">
    <property type="match status" value="1"/>
</dbReference>
<reference evidence="1 2" key="1">
    <citation type="submission" date="2023-08" db="EMBL/GenBank/DDBJ databases">
        <title>Black Yeasts Isolated from many extreme environments.</title>
        <authorList>
            <person name="Coleine C."/>
            <person name="Stajich J.E."/>
            <person name="Selbmann L."/>
        </authorList>
    </citation>
    <scope>NUCLEOTIDE SEQUENCE [LARGE SCALE GENOMIC DNA]</scope>
    <source>
        <strain evidence="1 2">CCFEE 5792</strain>
    </source>
</reference>
<evidence type="ECO:0000313" key="1">
    <source>
        <dbReference type="EMBL" id="KAK5045164.1"/>
    </source>
</evidence>
<dbReference type="SUPFAM" id="SSF55729">
    <property type="entry name" value="Acyl-CoA N-acyltransferases (Nat)"/>
    <property type="match status" value="1"/>
</dbReference>
<protein>
    <recommendedName>
        <fullName evidence="3">N-acetyltransferase domain-containing protein</fullName>
    </recommendedName>
</protein>
<dbReference type="PANTHER" id="PTHR42791">
    <property type="entry name" value="GNAT FAMILY ACETYLTRANSFERASE"/>
    <property type="match status" value="1"/>
</dbReference>
<dbReference type="InterPro" id="IPR016181">
    <property type="entry name" value="Acyl_CoA_acyltransferase"/>
</dbReference>
<evidence type="ECO:0008006" key="3">
    <source>
        <dbReference type="Google" id="ProtNLM"/>
    </source>
</evidence>
<sequence>MLQIYTATQLLAPTSRDIYDEVVEVISLSFAKDPGTRWLFQHLTEEQYMTAVPHYFQFLLQAALQVGAFVVVSREDAPGQSSTTPTSSNHHSKIQAVAVVIPPSGNAGMNSSMNALRAGFFGLVWHCGVRMIWTLLTQLLPAMEALEKRLHPNGAERHHHFTLLALAARPEMQGKGLGKTLLIELQRIVSEAAGKTVFGQAAAEVDSGKERQAAGSSRGPAPLYLEASTPSSKRLYERVGFVARDTLVYGTLDEQAGKDLVIKEDGEVVGGRMFAMFWSPP</sequence>
<dbReference type="RefSeq" id="XP_064700800.1">
    <property type="nucleotide sequence ID" value="XM_064853037.1"/>
</dbReference>
<dbReference type="InterPro" id="IPR052523">
    <property type="entry name" value="Trichothecene_AcTrans"/>
</dbReference>
<dbReference type="EMBL" id="JAVRRD010000039">
    <property type="protein sequence ID" value="KAK5045164.1"/>
    <property type="molecule type" value="Genomic_DNA"/>
</dbReference>
<dbReference type="PANTHER" id="PTHR42791:SF1">
    <property type="entry name" value="N-ACETYLTRANSFERASE DOMAIN-CONTAINING PROTEIN"/>
    <property type="match status" value="1"/>
</dbReference>
<evidence type="ECO:0000313" key="2">
    <source>
        <dbReference type="Proteomes" id="UP001358417"/>
    </source>
</evidence>
<dbReference type="Proteomes" id="UP001358417">
    <property type="component" value="Unassembled WGS sequence"/>
</dbReference>
<accession>A0AAV9MUP6</accession>
<proteinExistence type="predicted"/>
<comment type="caution">
    <text evidence="1">The sequence shown here is derived from an EMBL/GenBank/DDBJ whole genome shotgun (WGS) entry which is preliminary data.</text>
</comment>
<keyword evidence="2" id="KW-1185">Reference proteome</keyword>